<dbReference type="SUPFAM" id="SSF51430">
    <property type="entry name" value="NAD(P)-linked oxidoreductase"/>
    <property type="match status" value="1"/>
</dbReference>
<reference evidence="3 4" key="1">
    <citation type="submission" date="2021-01" db="EMBL/GenBank/DDBJ databases">
        <title>Whole genome shotgun sequence of Actinoplanes humidus NBRC 14915.</title>
        <authorList>
            <person name="Komaki H."/>
            <person name="Tamura T."/>
        </authorList>
    </citation>
    <scope>NUCLEOTIDE SEQUENCE [LARGE SCALE GENOMIC DNA]</scope>
    <source>
        <strain evidence="3 4">NBRC 14915</strain>
    </source>
</reference>
<accession>A0ABQ3ZJM4</accession>
<feature type="region of interest" description="Disordered" evidence="1">
    <location>
        <begin position="1"/>
        <end position="51"/>
    </location>
</feature>
<proteinExistence type="predicted"/>
<comment type="caution">
    <text evidence="3">The sequence shown here is derived from an EMBL/GenBank/DDBJ whole genome shotgun (WGS) entry which is preliminary data.</text>
</comment>
<dbReference type="EMBL" id="BOMN01000022">
    <property type="protein sequence ID" value="GIE18748.1"/>
    <property type="molecule type" value="Genomic_DNA"/>
</dbReference>
<dbReference type="InterPro" id="IPR023210">
    <property type="entry name" value="NADP_OxRdtase_dom"/>
</dbReference>
<evidence type="ECO:0000313" key="3">
    <source>
        <dbReference type="EMBL" id="GIE18748.1"/>
    </source>
</evidence>
<feature type="compositionally biased region" description="Basic and acidic residues" evidence="1">
    <location>
        <begin position="9"/>
        <end position="28"/>
    </location>
</feature>
<name>A0ABQ3ZJM4_9ACTN</name>
<gene>
    <name evidence="3" type="ORF">Ahu01nite_018500</name>
</gene>
<dbReference type="InterPro" id="IPR036812">
    <property type="entry name" value="NAD(P)_OxRdtase_dom_sf"/>
</dbReference>
<dbReference type="Pfam" id="PF00248">
    <property type="entry name" value="Aldo_ket_red"/>
    <property type="match status" value="1"/>
</dbReference>
<organism evidence="3 4">
    <name type="scientific">Winogradskya humida</name>
    <dbReference type="NCBI Taxonomy" id="113566"/>
    <lineage>
        <taxon>Bacteria</taxon>
        <taxon>Bacillati</taxon>
        <taxon>Actinomycetota</taxon>
        <taxon>Actinomycetes</taxon>
        <taxon>Micromonosporales</taxon>
        <taxon>Micromonosporaceae</taxon>
        <taxon>Winogradskya</taxon>
    </lineage>
</organism>
<keyword evidence="4" id="KW-1185">Reference proteome</keyword>
<protein>
    <recommendedName>
        <fullName evidence="2">NADP-dependent oxidoreductase domain-containing protein</fullName>
    </recommendedName>
</protein>
<sequence>MQAVAGGADGDRDGGCGEDRGAHPRTEDPGDQGGYQKTTLAHRGRIAESGEWRRDTTLRTGFGAMHLTATRAAAREDAISVARRAVELGVTLIDTAHMYGWGANE</sequence>
<dbReference type="Proteomes" id="UP000603200">
    <property type="component" value="Unassembled WGS sequence"/>
</dbReference>
<evidence type="ECO:0000256" key="1">
    <source>
        <dbReference type="SAM" id="MobiDB-lite"/>
    </source>
</evidence>
<evidence type="ECO:0000313" key="4">
    <source>
        <dbReference type="Proteomes" id="UP000603200"/>
    </source>
</evidence>
<evidence type="ECO:0000259" key="2">
    <source>
        <dbReference type="Pfam" id="PF00248"/>
    </source>
</evidence>
<feature type="domain" description="NADP-dependent oxidoreductase" evidence="2">
    <location>
        <begin position="61"/>
        <end position="105"/>
    </location>
</feature>
<dbReference type="Gene3D" id="3.20.20.100">
    <property type="entry name" value="NADP-dependent oxidoreductase domain"/>
    <property type="match status" value="1"/>
</dbReference>